<accession>A0A812NFV4</accession>
<keyword evidence="3" id="KW-1185">Reference proteome</keyword>
<protein>
    <recommendedName>
        <fullName evidence="1">Knr4/Smi1-like domain-containing protein</fullName>
    </recommendedName>
</protein>
<dbReference type="InterPro" id="IPR018958">
    <property type="entry name" value="Knr4/Smi1-like_dom"/>
</dbReference>
<reference evidence="2" key="1">
    <citation type="submission" date="2021-02" db="EMBL/GenBank/DDBJ databases">
        <authorList>
            <person name="Dougan E. K."/>
            <person name="Rhodes N."/>
            <person name="Thang M."/>
            <person name="Chan C."/>
        </authorList>
    </citation>
    <scope>NUCLEOTIDE SEQUENCE</scope>
</reference>
<dbReference type="AlphaFoldDB" id="A0A812NFV4"/>
<dbReference type="InterPro" id="IPR037883">
    <property type="entry name" value="Knr4/Smi1-like_sf"/>
</dbReference>
<dbReference type="EMBL" id="CAJNJA010012006">
    <property type="protein sequence ID" value="CAE7285822.1"/>
    <property type="molecule type" value="Genomic_DNA"/>
</dbReference>
<proteinExistence type="predicted"/>
<comment type="caution">
    <text evidence="2">The sequence shown here is derived from an EMBL/GenBank/DDBJ whole genome shotgun (WGS) entry which is preliminary data.</text>
</comment>
<dbReference type="Pfam" id="PF09346">
    <property type="entry name" value="SMI1_KNR4"/>
    <property type="match status" value="1"/>
</dbReference>
<dbReference type="OrthoDB" id="10266811at2759"/>
<evidence type="ECO:0000313" key="2">
    <source>
        <dbReference type="EMBL" id="CAE7285822.1"/>
    </source>
</evidence>
<dbReference type="Gene3D" id="3.40.1580.10">
    <property type="entry name" value="SMI1/KNR4-like"/>
    <property type="match status" value="1"/>
</dbReference>
<evidence type="ECO:0000313" key="3">
    <source>
        <dbReference type="Proteomes" id="UP000601435"/>
    </source>
</evidence>
<sequence>MLKRAAQQQTPPTRDLSASGLEFILTAWRLVSYLNVFSKLSTPRARDFAANAFQIKAMQRTGQKDMLPPWQLPDVIRKKTGDKAKYWPQGLSELRKVRLQFAEDHNLWNGLTKTCGLSHVHLFTQHGNVHFVFTRPSDSSKLLVDDREKLDYKLPESFKQLLQFRRGGGEVARACFAATGTSWAKDHVHIGELMGFNDDEEDMSILGTSFWIDEWEYPAIGVACCMCPSGGHDLIWLDPSLKFTTIRLTWLCDIGLGNSGIGSSRLTGRRVTFISICRTRGAKCLGQNLERALQAKLKSIVSEQIP</sequence>
<name>A0A812NFV4_9DINO</name>
<dbReference type="Proteomes" id="UP000601435">
    <property type="component" value="Unassembled WGS sequence"/>
</dbReference>
<feature type="domain" description="Knr4/Smi1-like" evidence="1">
    <location>
        <begin position="148"/>
        <end position="240"/>
    </location>
</feature>
<gene>
    <name evidence="2" type="ORF">SNEC2469_LOCUS6984</name>
</gene>
<organism evidence="2 3">
    <name type="scientific">Symbiodinium necroappetens</name>
    <dbReference type="NCBI Taxonomy" id="1628268"/>
    <lineage>
        <taxon>Eukaryota</taxon>
        <taxon>Sar</taxon>
        <taxon>Alveolata</taxon>
        <taxon>Dinophyceae</taxon>
        <taxon>Suessiales</taxon>
        <taxon>Symbiodiniaceae</taxon>
        <taxon>Symbiodinium</taxon>
    </lineage>
</organism>
<dbReference type="SUPFAM" id="SSF160631">
    <property type="entry name" value="SMI1/KNR4-like"/>
    <property type="match status" value="1"/>
</dbReference>
<evidence type="ECO:0000259" key="1">
    <source>
        <dbReference type="Pfam" id="PF09346"/>
    </source>
</evidence>